<dbReference type="SUPFAM" id="SSF53335">
    <property type="entry name" value="S-adenosyl-L-methionine-dependent methyltransferases"/>
    <property type="match status" value="1"/>
</dbReference>
<accession>A0A378R2D5</accession>
<keyword evidence="1 4" id="KW-0489">Methyltransferase</keyword>
<sequence>MKFDVIIGNPPYQLNVGVEKKNFAIPIYQKFVQQAIKLNPSYVIMVTPSRWFIGGRGLDEFRSEMLNSRNLKEIVDYIDSTDCFPNVDIAGGVSYFLWDKNYNGECTIKSIEGEMVVSEMKRPLLENNTDVFIRFNKAISILRKVRAKSENSFGELVSVQTPF</sequence>
<dbReference type="EMBL" id="UGQB01000004">
    <property type="protein sequence ID" value="STZ08010.1"/>
    <property type="molecule type" value="Genomic_DNA"/>
</dbReference>
<evidence type="ECO:0000256" key="1">
    <source>
        <dbReference type="ARBA" id="ARBA00022603"/>
    </source>
</evidence>
<dbReference type="InterPro" id="IPR029063">
    <property type="entry name" value="SAM-dependent_MTases_sf"/>
</dbReference>
<dbReference type="Pfam" id="PF07669">
    <property type="entry name" value="Eco57I"/>
    <property type="match status" value="1"/>
</dbReference>
<dbReference type="InterPro" id="IPR011639">
    <property type="entry name" value="MethylTrfase_TaqI-like_dom"/>
</dbReference>
<dbReference type="GO" id="GO:0009007">
    <property type="term" value="F:site-specific DNA-methyltransferase (adenine-specific) activity"/>
    <property type="evidence" value="ECO:0007669"/>
    <property type="project" value="UniProtKB-EC"/>
</dbReference>
<organism evidence="4 5">
    <name type="scientific">Moraxella caprae</name>
    <dbReference type="NCBI Taxonomy" id="90240"/>
    <lineage>
        <taxon>Bacteria</taxon>
        <taxon>Pseudomonadati</taxon>
        <taxon>Pseudomonadota</taxon>
        <taxon>Gammaproteobacteria</taxon>
        <taxon>Moraxellales</taxon>
        <taxon>Moraxellaceae</taxon>
        <taxon>Moraxella</taxon>
    </lineage>
</organism>
<evidence type="ECO:0000313" key="5">
    <source>
        <dbReference type="Proteomes" id="UP000254065"/>
    </source>
</evidence>
<evidence type="ECO:0000256" key="2">
    <source>
        <dbReference type="ARBA" id="ARBA00022679"/>
    </source>
</evidence>
<keyword evidence="2" id="KW-0808">Transferase</keyword>
<reference evidence="4 5" key="1">
    <citation type="submission" date="2018-06" db="EMBL/GenBank/DDBJ databases">
        <authorList>
            <consortium name="Pathogen Informatics"/>
            <person name="Doyle S."/>
        </authorList>
    </citation>
    <scope>NUCLEOTIDE SEQUENCE [LARGE SCALE GENOMIC DNA]</scope>
    <source>
        <strain evidence="4 5">NCTC12877</strain>
    </source>
</reference>
<dbReference type="OrthoDB" id="9782445at2"/>
<dbReference type="GO" id="GO:0003676">
    <property type="term" value="F:nucleic acid binding"/>
    <property type="evidence" value="ECO:0007669"/>
    <property type="project" value="InterPro"/>
</dbReference>
<dbReference type="GO" id="GO:0006304">
    <property type="term" value="P:DNA modification"/>
    <property type="evidence" value="ECO:0007669"/>
    <property type="project" value="InterPro"/>
</dbReference>
<dbReference type="Gene3D" id="3.40.50.150">
    <property type="entry name" value="Vaccinia Virus protein VP39"/>
    <property type="match status" value="1"/>
</dbReference>
<name>A0A378R2D5_9GAMM</name>
<feature type="domain" description="Type II methyltransferase M.TaqI-like" evidence="3">
    <location>
        <begin position="1"/>
        <end position="84"/>
    </location>
</feature>
<dbReference type="AlphaFoldDB" id="A0A378R2D5"/>
<proteinExistence type="predicted"/>
<evidence type="ECO:0000259" key="3">
    <source>
        <dbReference type="Pfam" id="PF07669"/>
    </source>
</evidence>
<gene>
    <name evidence="4" type="ORF">NCTC12877_00992</name>
</gene>
<protein>
    <submittedName>
        <fullName evidence="4">Eco57I restriction-modification methylase</fullName>
    </submittedName>
</protein>
<keyword evidence="5" id="KW-1185">Reference proteome</keyword>
<dbReference type="GO" id="GO:0032259">
    <property type="term" value="P:methylation"/>
    <property type="evidence" value="ECO:0007669"/>
    <property type="project" value="UniProtKB-KW"/>
</dbReference>
<dbReference type="Proteomes" id="UP000254065">
    <property type="component" value="Unassembled WGS sequence"/>
</dbReference>
<evidence type="ECO:0000313" key="4">
    <source>
        <dbReference type="EMBL" id="STZ08010.1"/>
    </source>
</evidence>
<dbReference type="PROSITE" id="PS00092">
    <property type="entry name" value="N6_MTASE"/>
    <property type="match status" value="1"/>
</dbReference>
<dbReference type="InterPro" id="IPR002052">
    <property type="entry name" value="DNA_methylase_N6_adenine_CS"/>
</dbReference>